<evidence type="ECO:0000313" key="6">
    <source>
        <dbReference type="Proteomes" id="UP001549307"/>
    </source>
</evidence>
<dbReference type="EMBL" id="JBEPSN010000001">
    <property type="protein sequence ID" value="MET4538397.1"/>
    <property type="molecule type" value="Genomic_DNA"/>
</dbReference>
<evidence type="ECO:0000256" key="3">
    <source>
        <dbReference type="ARBA" id="ARBA00023163"/>
    </source>
</evidence>
<dbReference type="PANTHER" id="PTHR46796:SF12">
    <property type="entry name" value="HTH-TYPE DNA-BINDING TRANSCRIPTIONAL ACTIVATOR EUTR"/>
    <property type="match status" value="1"/>
</dbReference>
<dbReference type="GeneID" id="92751134"/>
<dbReference type="RefSeq" id="WP_354225773.1">
    <property type="nucleotide sequence ID" value="NZ_JBEPSN010000001.1"/>
</dbReference>
<proteinExistence type="predicted"/>
<dbReference type="InterPro" id="IPR018062">
    <property type="entry name" value="HTH_AraC-typ_CS"/>
</dbReference>
<dbReference type="Pfam" id="PF12833">
    <property type="entry name" value="HTH_18"/>
    <property type="match status" value="1"/>
</dbReference>
<dbReference type="PROSITE" id="PS01124">
    <property type="entry name" value="HTH_ARAC_FAMILY_2"/>
    <property type="match status" value="1"/>
</dbReference>
<evidence type="ECO:0000313" key="5">
    <source>
        <dbReference type="EMBL" id="MET4538397.1"/>
    </source>
</evidence>
<dbReference type="PANTHER" id="PTHR46796">
    <property type="entry name" value="HTH-TYPE TRANSCRIPTIONAL ACTIVATOR RHAS-RELATED"/>
    <property type="match status" value="1"/>
</dbReference>
<keyword evidence="6" id="KW-1185">Reference proteome</keyword>
<dbReference type="Proteomes" id="UP001549307">
    <property type="component" value="Unassembled WGS sequence"/>
</dbReference>
<organism evidence="5 6">
    <name type="scientific">Arthrobacter bambusae</name>
    <dbReference type="NCBI Taxonomy" id="1338426"/>
    <lineage>
        <taxon>Bacteria</taxon>
        <taxon>Bacillati</taxon>
        <taxon>Actinomycetota</taxon>
        <taxon>Actinomycetes</taxon>
        <taxon>Micrococcales</taxon>
        <taxon>Micrococcaceae</taxon>
        <taxon>Arthrobacter</taxon>
    </lineage>
</organism>
<name>A0ABV2P123_9MICC</name>
<dbReference type="InterPro" id="IPR009057">
    <property type="entry name" value="Homeodomain-like_sf"/>
</dbReference>
<keyword evidence="3" id="KW-0804">Transcription</keyword>
<keyword evidence="1" id="KW-0805">Transcription regulation</keyword>
<dbReference type="PROSITE" id="PS00041">
    <property type="entry name" value="HTH_ARAC_FAMILY_1"/>
    <property type="match status" value="1"/>
</dbReference>
<reference evidence="5 6" key="1">
    <citation type="submission" date="2024-06" db="EMBL/GenBank/DDBJ databases">
        <title>Sorghum-associated microbial communities from plants grown in Nebraska, USA.</title>
        <authorList>
            <person name="Schachtman D."/>
        </authorList>
    </citation>
    <scope>NUCLEOTIDE SEQUENCE [LARGE SCALE GENOMIC DNA]</scope>
    <source>
        <strain evidence="5 6">3552</strain>
    </source>
</reference>
<evidence type="ECO:0000256" key="1">
    <source>
        <dbReference type="ARBA" id="ARBA00023015"/>
    </source>
</evidence>
<dbReference type="InterPro" id="IPR035418">
    <property type="entry name" value="AraC-bd_2"/>
</dbReference>
<dbReference type="InterPro" id="IPR050204">
    <property type="entry name" value="AraC_XylS_family_regulators"/>
</dbReference>
<dbReference type="InterPro" id="IPR018060">
    <property type="entry name" value="HTH_AraC"/>
</dbReference>
<dbReference type="Gene3D" id="1.10.10.60">
    <property type="entry name" value="Homeodomain-like"/>
    <property type="match status" value="1"/>
</dbReference>
<dbReference type="SUPFAM" id="SSF46689">
    <property type="entry name" value="Homeodomain-like"/>
    <property type="match status" value="2"/>
</dbReference>
<dbReference type="Pfam" id="PF14525">
    <property type="entry name" value="AraC_binding_2"/>
    <property type="match status" value="1"/>
</dbReference>
<feature type="domain" description="HTH araC/xylS-type" evidence="4">
    <location>
        <begin position="227"/>
        <end position="325"/>
    </location>
</feature>
<evidence type="ECO:0000256" key="2">
    <source>
        <dbReference type="ARBA" id="ARBA00023125"/>
    </source>
</evidence>
<protein>
    <submittedName>
        <fullName evidence="5">AraC-like DNA-binding protein</fullName>
    </submittedName>
</protein>
<gene>
    <name evidence="5" type="ORF">ABIE37_000152</name>
</gene>
<sequence>MFPSDDEFLAGKEVSRSTDFDEFSNALNGHFYPAQVQLRGGGGSSVKPRLSVSHLKISTIGLVHFMDHVSVDPGDLGSYHVNIPLHGQVVSFCGQEQVIATPQRAAVFTPGRRTFLPDWDEQSPQWCWKIDRLAVEREMEALLGKSLHRHVDFDLAFDLSTASGRRWLDTMKLMVSYVNELDSTGAAVHHVENLERALVSGLLLSQHHSLHDLLMESGGPVRPRTIRRVIDAIDEDPSIPYTLGDLSTIAGISARQLQYAFHDHLGVSPLTYLRNARLDRARQLILTSTLPVSDVAMQSGFNHLGKFAKYYRDRFDETPSGSRPR</sequence>
<dbReference type="SMART" id="SM00342">
    <property type="entry name" value="HTH_ARAC"/>
    <property type="match status" value="1"/>
</dbReference>
<evidence type="ECO:0000259" key="4">
    <source>
        <dbReference type="PROSITE" id="PS01124"/>
    </source>
</evidence>
<keyword evidence="2" id="KW-0238">DNA-binding</keyword>
<accession>A0ABV2P123</accession>
<comment type="caution">
    <text evidence="5">The sequence shown here is derived from an EMBL/GenBank/DDBJ whole genome shotgun (WGS) entry which is preliminary data.</text>
</comment>